<comment type="caution">
    <text evidence="1">The sequence shown here is derived from an EMBL/GenBank/DDBJ whole genome shotgun (WGS) entry which is preliminary data.</text>
</comment>
<dbReference type="SUPFAM" id="SSF101898">
    <property type="entry name" value="NHL repeat"/>
    <property type="match status" value="1"/>
</dbReference>
<reference evidence="1 2" key="1">
    <citation type="submission" date="2007-06" db="EMBL/GenBank/DDBJ databases">
        <authorList>
            <person name="Shimkets L."/>
            <person name="Ferriera S."/>
            <person name="Johnson J."/>
            <person name="Kravitz S."/>
            <person name="Beeson K."/>
            <person name="Sutton G."/>
            <person name="Rogers Y.-H."/>
            <person name="Friedman R."/>
            <person name="Frazier M."/>
            <person name="Venter J.C."/>
        </authorList>
    </citation>
    <scope>NUCLEOTIDE SEQUENCE [LARGE SCALE GENOMIC DNA]</scope>
    <source>
        <strain evidence="1 2">SIR-1</strain>
    </source>
</reference>
<keyword evidence="2" id="KW-1185">Reference proteome</keyword>
<sequence length="370" mass="40517">MPEREAETIDQDIPLVDPPKRYIAMPDSTTFLESACHNPNFRPHSVFVPVSADSDPEASGLYEVDLRTDTVTKRCALPKEGLYFGCKLSDAGVCYLCVGNQGKVLAIDLGDDTKAPEAQTFVDLPGSFQPNDIAIDARHDGGAGRLLIACNDQVYDVLSTRGQTLNALRIAGKKDGAVFSAKLDQPGPATELVSGMRVLAGSVVVPGDGPAGTLWLSELNNLIRVPLDDPKAWERVSPFPPELLADNMETAGTEVLFPYYRVVSSVEEEIMTRSWISRVLYGALRWLPDKLFNKLFGDPPPPGQASDTFEDVCYGRYDFVSKEMISHRIDITNKGFDGHCTAMERVGTDLVFINYLEKEILVVDASKLLG</sequence>
<dbReference type="RefSeq" id="WP_006976124.1">
    <property type="nucleotide sequence ID" value="NZ_ABCS01000118.1"/>
</dbReference>
<dbReference type="Proteomes" id="UP000005801">
    <property type="component" value="Unassembled WGS sequence"/>
</dbReference>
<name>A6GHD7_9BACT</name>
<protein>
    <submittedName>
        <fullName evidence="1">Uncharacterized protein</fullName>
    </submittedName>
</protein>
<evidence type="ECO:0000313" key="2">
    <source>
        <dbReference type="Proteomes" id="UP000005801"/>
    </source>
</evidence>
<dbReference type="STRING" id="391625.PPSIR1_40799"/>
<organism evidence="1 2">
    <name type="scientific">Plesiocystis pacifica SIR-1</name>
    <dbReference type="NCBI Taxonomy" id="391625"/>
    <lineage>
        <taxon>Bacteria</taxon>
        <taxon>Pseudomonadati</taxon>
        <taxon>Myxococcota</taxon>
        <taxon>Polyangia</taxon>
        <taxon>Nannocystales</taxon>
        <taxon>Nannocystaceae</taxon>
        <taxon>Plesiocystis</taxon>
    </lineage>
</organism>
<dbReference type="EMBL" id="ABCS01000118">
    <property type="protein sequence ID" value="EDM74701.1"/>
    <property type="molecule type" value="Genomic_DNA"/>
</dbReference>
<evidence type="ECO:0000313" key="1">
    <source>
        <dbReference type="EMBL" id="EDM74701.1"/>
    </source>
</evidence>
<dbReference type="AlphaFoldDB" id="A6GHD7"/>
<proteinExistence type="predicted"/>
<accession>A6GHD7</accession>
<gene>
    <name evidence="1" type="ORF">PPSIR1_40799</name>
</gene>